<feature type="transmembrane region" description="Helical" evidence="1">
    <location>
        <begin position="427"/>
        <end position="454"/>
    </location>
</feature>
<dbReference type="PANTHER" id="PTHR31170">
    <property type="entry name" value="BNAC04G53230D PROTEIN"/>
    <property type="match status" value="1"/>
</dbReference>
<evidence type="ECO:0000313" key="3">
    <source>
        <dbReference type="Proteomes" id="UP000290289"/>
    </source>
</evidence>
<dbReference type="InterPro" id="IPR004158">
    <property type="entry name" value="DUF247_pln"/>
</dbReference>
<dbReference type="EMBL" id="RDQH01000340">
    <property type="protein sequence ID" value="RXH76300.1"/>
    <property type="molecule type" value="Genomic_DNA"/>
</dbReference>
<proteinExistence type="predicted"/>
<keyword evidence="1" id="KW-1133">Transmembrane helix</keyword>
<name>A0A498HZN7_MALDO</name>
<dbReference type="PANTHER" id="PTHR31170:SF25">
    <property type="entry name" value="BNAA09G04570D PROTEIN"/>
    <property type="match status" value="1"/>
</dbReference>
<keyword evidence="3" id="KW-1185">Reference proteome</keyword>
<evidence type="ECO:0000313" key="2">
    <source>
        <dbReference type="EMBL" id="RXH76300.1"/>
    </source>
</evidence>
<keyword evidence="1" id="KW-0812">Transmembrane</keyword>
<accession>A0A498HZN7</accession>
<dbReference type="Pfam" id="PF03140">
    <property type="entry name" value="DUF247"/>
    <property type="match status" value="1"/>
</dbReference>
<reference evidence="2 3" key="1">
    <citation type="submission" date="2018-10" db="EMBL/GenBank/DDBJ databases">
        <title>A high-quality apple genome assembly.</title>
        <authorList>
            <person name="Hu J."/>
        </authorList>
    </citation>
    <scope>NUCLEOTIDE SEQUENCE [LARGE SCALE GENOMIC DNA]</scope>
    <source>
        <strain evidence="3">cv. HFTH1</strain>
        <tissue evidence="2">Young leaf</tissue>
    </source>
</reference>
<protein>
    <submittedName>
        <fullName evidence="2">Uncharacterized protein</fullName>
    </submittedName>
</protein>
<gene>
    <name evidence="2" type="ORF">DVH24_019188</name>
</gene>
<dbReference type="AlphaFoldDB" id="A0A498HZN7"/>
<keyword evidence="1" id="KW-0472">Membrane</keyword>
<organism evidence="2 3">
    <name type="scientific">Malus domestica</name>
    <name type="common">Apple</name>
    <name type="synonym">Pyrus malus</name>
    <dbReference type="NCBI Taxonomy" id="3750"/>
    <lineage>
        <taxon>Eukaryota</taxon>
        <taxon>Viridiplantae</taxon>
        <taxon>Streptophyta</taxon>
        <taxon>Embryophyta</taxon>
        <taxon>Tracheophyta</taxon>
        <taxon>Spermatophyta</taxon>
        <taxon>Magnoliopsida</taxon>
        <taxon>eudicotyledons</taxon>
        <taxon>Gunneridae</taxon>
        <taxon>Pentapetalae</taxon>
        <taxon>rosids</taxon>
        <taxon>fabids</taxon>
        <taxon>Rosales</taxon>
        <taxon>Rosaceae</taxon>
        <taxon>Amygdaloideae</taxon>
        <taxon>Maleae</taxon>
        <taxon>Malus</taxon>
    </lineage>
</organism>
<sequence>MACSDGIKVVAEQNCTAEEVVIDIDESVAAMRSRLEQNRRGVPTTKNRRSVCIYKVPPGLTGISPKSIQPEIVSIGPYHRGKKELSEFESYKWWFLDGLLWQTKRDLKDYIGAMSRLEESTRSCYSDHQELSVSEFVEMMVLDGCFIIELFRYVCESSGDDHVVDENDRDGNPILAMPWLIPILMRDLLKLENQLPFFVLERLYDISSDHRKGGDPLSLLAVKFFSNSLPRPPEVLKNSRMMEAEHLLDLFHLTFLPLQGTSNDQYSSQKLCHPSFKSIQCTTELRSSGIKFKARKAADSFLEINFQNWVLDIPPLTINDFTTTFIINCLALEQCSQYTGTWFSTYIIFMSCLLTSTRDVKVLCSDGIISTGFSLNDQSVAELFRKLGENVGLEIRDCYLSEQFRDVESYYSSHWATLMRTYFSRPWSFISVFSAFILLVLVGAQTAMAIMSYYKN</sequence>
<dbReference type="Proteomes" id="UP000290289">
    <property type="component" value="Chromosome 14"/>
</dbReference>
<evidence type="ECO:0000256" key="1">
    <source>
        <dbReference type="SAM" id="Phobius"/>
    </source>
</evidence>
<comment type="caution">
    <text evidence="2">The sequence shown here is derived from an EMBL/GenBank/DDBJ whole genome shotgun (WGS) entry which is preliminary data.</text>
</comment>